<dbReference type="Gene3D" id="1.10.1760.20">
    <property type="match status" value="1"/>
</dbReference>
<gene>
    <name evidence="2" type="ORF">EK398_18585</name>
</gene>
<feature type="transmembrane region" description="Helical" evidence="1">
    <location>
        <begin position="22"/>
        <end position="44"/>
    </location>
</feature>
<name>A0A2N8PTQ9_ENTAV</name>
<protein>
    <submittedName>
        <fullName evidence="2">ECF transporter S component</fullName>
    </submittedName>
</protein>
<keyword evidence="1" id="KW-0472">Membrane</keyword>
<feature type="transmembrane region" description="Helical" evidence="1">
    <location>
        <begin position="51"/>
        <end position="71"/>
    </location>
</feature>
<reference evidence="2 3" key="1">
    <citation type="submission" date="2018-12" db="EMBL/GenBank/DDBJ databases">
        <title>A novel vanA-carrying plasmid in a clinical isolate of Enterococcus avium.</title>
        <authorList>
            <person name="Bernasconi O.J."/>
            <person name="Luzzaro F."/>
            <person name="Endimiani A."/>
        </authorList>
    </citation>
    <scope>NUCLEOTIDE SEQUENCE [LARGE SCALE GENOMIC DNA]</scope>
    <source>
        <strain evidence="2 3">LC0559/18</strain>
    </source>
</reference>
<evidence type="ECO:0000256" key="1">
    <source>
        <dbReference type="SAM" id="Phobius"/>
    </source>
</evidence>
<dbReference type="RefSeq" id="WP_049219822.1">
    <property type="nucleotide sequence ID" value="NZ_JBDMGC010000019.1"/>
</dbReference>
<sequence length="199" mass="22460">MLFCRKVIVWCSSLNNSNSKTAVFFSLGVRELSLLSMMIALCVVSRTFFQFIVNVQPVTAILLIITIYWGSYQGLLVSIFSILITNFYMGMGVWTIAQIITYSLIIFLTSVLKMSPTFKNSLLLQAIYAGISGILFGFFISAIQAPFFGISAFLPYYLAGLPTDFMHGFGNIVFYLLLAPILRRLLTQHLRKWQKDSSK</sequence>
<keyword evidence="1" id="KW-0812">Transmembrane</keyword>
<dbReference type="Proteomes" id="UP000288388">
    <property type="component" value="Unassembled WGS sequence"/>
</dbReference>
<organism evidence="2 3">
    <name type="scientific">Enterococcus avium</name>
    <name type="common">Streptococcus avium</name>
    <dbReference type="NCBI Taxonomy" id="33945"/>
    <lineage>
        <taxon>Bacteria</taxon>
        <taxon>Bacillati</taxon>
        <taxon>Bacillota</taxon>
        <taxon>Bacilli</taxon>
        <taxon>Lactobacillales</taxon>
        <taxon>Enterococcaceae</taxon>
        <taxon>Enterococcus</taxon>
    </lineage>
</organism>
<comment type="caution">
    <text evidence="2">The sequence shown here is derived from an EMBL/GenBank/DDBJ whole genome shotgun (WGS) entry which is preliminary data.</text>
</comment>
<proteinExistence type="predicted"/>
<dbReference type="AlphaFoldDB" id="A0A2N8PTQ9"/>
<evidence type="ECO:0000313" key="2">
    <source>
        <dbReference type="EMBL" id="RVU92526.1"/>
    </source>
</evidence>
<dbReference type="EMBL" id="RYZS01000002">
    <property type="protein sequence ID" value="RVU92526.1"/>
    <property type="molecule type" value="Genomic_DNA"/>
</dbReference>
<keyword evidence="1" id="KW-1133">Transmembrane helix</keyword>
<accession>A0A2N8PTQ9</accession>
<evidence type="ECO:0000313" key="3">
    <source>
        <dbReference type="Proteomes" id="UP000288388"/>
    </source>
</evidence>
<feature type="transmembrane region" description="Helical" evidence="1">
    <location>
        <begin position="122"/>
        <end position="145"/>
    </location>
</feature>
<feature type="transmembrane region" description="Helical" evidence="1">
    <location>
        <begin position="91"/>
        <end position="110"/>
    </location>
</feature>
<feature type="transmembrane region" description="Helical" evidence="1">
    <location>
        <begin position="165"/>
        <end position="186"/>
    </location>
</feature>